<dbReference type="KEGG" id="pbz:GN234_06310"/>
<evidence type="ECO:0000313" key="2">
    <source>
        <dbReference type="EMBL" id="QKS81578.1"/>
    </source>
</evidence>
<dbReference type="Gene3D" id="2.60.40.1080">
    <property type="match status" value="1"/>
</dbReference>
<sequence>MSNTFDLQEPSVDEAPGDVLDPANIPPGGATVRIKAYDPMEFRDNVTLHFYDQLIDFVPIGANDVDKDVEFPVRAQTFLDHARDNVVLVRYEVQFKGVGTPEKSAVLTLTLSAGFEADATLDLSDKNYIAAVEKPPLQVPDFARLTRTAEWGSAPYTFSSSDPQIASVDERSGEVTARRNGQCTISATDSGTPAQTQRFSLTVRGIRELHFLSPDAHWEGMQNVCTAAGLEPVTLAQIKQFWTLYSAGLQEGVGTYLGWLNYPVWTGTLVGAGTAWHYDLNGNDVNENASSSDLVTHHQAVGISRP</sequence>
<organism evidence="2 3">
    <name type="scientific">Pseudomonas bijieensis</name>
    <dbReference type="NCBI Taxonomy" id="2681983"/>
    <lineage>
        <taxon>Bacteria</taxon>
        <taxon>Pseudomonadati</taxon>
        <taxon>Pseudomonadota</taxon>
        <taxon>Gammaproteobacteria</taxon>
        <taxon>Pseudomonadales</taxon>
        <taxon>Pseudomonadaceae</taxon>
        <taxon>Pseudomonas</taxon>
    </lineage>
</organism>
<accession>A0A6N1C8G4</accession>
<evidence type="ECO:0000256" key="1">
    <source>
        <dbReference type="SAM" id="MobiDB-lite"/>
    </source>
</evidence>
<proteinExistence type="predicted"/>
<feature type="region of interest" description="Disordered" evidence="1">
    <location>
        <begin position="1"/>
        <end position="26"/>
    </location>
</feature>
<dbReference type="Pfam" id="PF26182">
    <property type="entry name" value="Ig_NUP210_5th"/>
    <property type="match status" value="1"/>
</dbReference>
<dbReference type="RefSeq" id="WP_176688098.1">
    <property type="nucleotide sequence ID" value="NZ_CP048810.1"/>
</dbReference>
<protein>
    <submittedName>
        <fullName evidence="2">Ig-like domain-containing protein</fullName>
    </submittedName>
</protein>
<reference evidence="2 3" key="1">
    <citation type="submission" date="2020-02" db="EMBL/GenBank/DDBJ databases">
        <authorList>
            <person name="Liang J."/>
        </authorList>
    </citation>
    <scope>NUCLEOTIDE SEQUENCE [LARGE SCALE GENOMIC DNA]</scope>
    <source>
        <strain evidence="2 3">L22-9</strain>
    </source>
</reference>
<dbReference type="InterPro" id="IPR008964">
    <property type="entry name" value="Invasin/intimin_cell_adhesion"/>
</dbReference>
<gene>
    <name evidence="2" type="ORF">GN234_06310</name>
</gene>
<dbReference type="SUPFAM" id="SSF49373">
    <property type="entry name" value="Invasin/intimin cell-adhesion fragments"/>
    <property type="match status" value="1"/>
</dbReference>
<name>A0A6N1C8G4_9PSED</name>
<dbReference type="Proteomes" id="UP000509545">
    <property type="component" value="Chromosome"/>
</dbReference>
<keyword evidence="3" id="KW-1185">Reference proteome</keyword>
<dbReference type="AlphaFoldDB" id="A0A6N1C8G4"/>
<dbReference type="EMBL" id="CP048810">
    <property type="protein sequence ID" value="QKS81578.1"/>
    <property type="molecule type" value="Genomic_DNA"/>
</dbReference>
<evidence type="ECO:0000313" key="3">
    <source>
        <dbReference type="Proteomes" id="UP000509545"/>
    </source>
</evidence>